<proteinExistence type="inferred from homology"/>
<keyword evidence="13" id="KW-1208">Phospholipid metabolism</keyword>
<evidence type="ECO:0000256" key="11">
    <source>
        <dbReference type="ARBA" id="ARBA00023136"/>
    </source>
</evidence>
<evidence type="ECO:0000313" key="19">
    <source>
        <dbReference type="Proteomes" id="UP000221024"/>
    </source>
</evidence>
<evidence type="ECO:0000256" key="7">
    <source>
        <dbReference type="ARBA" id="ARBA00022679"/>
    </source>
</evidence>
<dbReference type="Gene3D" id="1.20.120.1760">
    <property type="match status" value="1"/>
</dbReference>
<comment type="catalytic activity">
    <reaction evidence="1">
        <text>a CDP-1,2-diacyl-sn-glycerol + L-serine = a 1,2-diacyl-sn-glycero-3-phospho-L-serine + CMP + H(+)</text>
        <dbReference type="Rhea" id="RHEA:16913"/>
        <dbReference type="ChEBI" id="CHEBI:15378"/>
        <dbReference type="ChEBI" id="CHEBI:33384"/>
        <dbReference type="ChEBI" id="CHEBI:57262"/>
        <dbReference type="ChEBI" id="CHEBI:58332"/>
        <dbReference type="ChEBI" id="CHEBI:60377"/>
        <dbReference type="EC" id="2.7.8.8"/>
    </reaction>
</comment>
<dbReference type="RefSeq" id="WP_098060624.1">
    <property type="nucleotide sequence ID" value="NZ_PDEP01000001.1"/>
</dbReference>
<feature type="transmembrane region" description="Helical" evidence="17">
    <location>
        <begin position="48"/>
        <end position="66"/>
    </location>
</feature>
<keyword evidence="19" id="KW-1185">Reference proteome</keyword>
<evidence type="ECO:0000256" key="15">
    <source>
        <dbReference type="RuleBase" id="RU003750"/>
    </source>
</evidence>
<accession>A0A2H3NWB6</accession>
<keyword evidence="9 17" id="KW-1133">Transmembrane helix</keyword>
<dbReference type="GO" id="GO:0012505">
    <property type="term" value="C:endomembrane system"/>
    <property type="evidence" value="ECO:0007669"/>
    <property type="project" value="UniProtKB-SubCell"/>
</dbReference>
<dbReference type="GO" id="GO:0016020">
    <property type="term" value="C:membrane"/>
    <property type="evidence" value="ECO:0007669"/>
    <property type="project" value="InterPro"/>
</dbReference>
<dbReference type="EC" id="2.7.8.8" evidence="4"/>
<reference evidence="18 19" key="1">
    <citation type="submission" date="2017-10" db="EMBL/GenBank/DDBJ databases">
        <title>Draft genome of Longimonas halophila.</title>
        <authorList>
            <person name="Goh K.M."/>
            <person name="Shamsir M.S."/>
            <person name="Lim S.W."/>
        </authorList>
    </citation>
    <scope>NUCLEOTIDE SEQUENCE [LARGE SCALE GENOMIC DNA]</scope>
    <source>
        <strain evidence="18 19">KCTC 42399</strain>
    </source>
</reference>
<dbReference type="PANTHER" id="PTHR14269:SF61">
    <property type="entry name" value="CDP-DIACYLGLYCEROL--SERINE O-PHOSPHATIDYLTRANSFERASE"/>
    <property type="match status" value="1"/>
</dbReference>
<dbReference type="EMBL" id="PDEP01000001">
    <property type="protein sequence ID" value="PEN09224.1"/>
    <property type="molecule type" value="Genomic_DNA"/>
</dbReference>
<dbReference type="InterPro" id="IPR043130">
    <property type="entry name" value="CDP-OH_PTrfase_TM_dom"/>
</dbReference>
<evidence type="ECO:0000256" key="12">
    <source>
        <dbReference type="ARBA" id="ARBA00023209"/>
    </source>
</evidence>
<keyword evidence="8 17" id="KW-0812">Transmembrane</keyword>
<name>A0A2H3NWB6_9BACT</name>
<dbReference type="InterPro" id="IPR004533">
    <property type="entry name" value="CDP-diaglyc--ser_O-PTrfase"/>
</dbReference>
<dbReference type="InterPro" id="IPR050324">
    <property type="entry name" value="CDP-alcohol_PTase-I"/>
</dbReference>
<dbReference type="AlphaFoldDB" id="A0A2H3NWB6"/>
<comment type="similarity">
    <text evidence="3 15">Belongs to the CDP-alcohol phosphatidyltransferase class-I family.</text>
</comment>
<evidence type="ECO:0000256" key="2">
    <source>
        <dbReference type="ARBA" id="ARBA00004127"/>
    </source>
</evidence>
<keyword evidence="7 15" id="KW-0808">Transferase</keyword>
<dbReference type="Proteomes" id="UP000221024">
    <property type="component" value="Unassembled WGS sequence"/>
</dbReference>
<dbReference type="OrthoDB" id="9777147at2"/>
<evidence type="ECO:0000256" key="9">
    <source>
        <dbReference type="ARBA" id="ARBA00022989"/>
    </source>
</evidence>
<comment type="caution">
    <text evidence="18">The sequence shown here is derived from an EMBL/GenBank/DDBJ whole genome shotgun (WGS) entry which is preliminary data.</text>
</comment>
<organism evidence="18 19">
    <name type="scientific">Longimonas halophila</name>
    <dbReference type="NCBI Taxonomy" id="1469170"/>
    <lineage>
        <taxon>Bacteria</taxon>
        <taxon>Pseudomonadati</taxon>
        <taxon>Rhodothermota</taxon>
        <taxon>Rhodothermia</taxon>
        <taxon>Rhodothermales</taxon>
        <taxon>Salisaetaceae</taxon>
        <taxon>Longimonas</taxon>
    </lineage>
</organism>
<dbReference type="PANTHER" id="PTHR14269">
    <property type="entry name" value="CDP-DIACYLGLYCEROL--GLYCEROL-3-PHOSPHATE 3-PHOSPHATIDYLTRANSFERASE-RELATED"/>
    <property type="match status" value="1"/>
</dbReference>
<dbReference type="PROSITE" id="PS00379">
    <property type="entry name" value="CDP_ALCOHOL_P_TRANSF"/>
    <property type="match status" value="1"/>
</dbReference>
<dbReference type="GO" id="GO:0008654">
    <property type="term" value="P:phospholipid biosynthetic process"/>
    <property type="evidence" value="ECO:0007669"/>
    <property type="project" value="UniProtKB-KW"/>
</dbReference>
<keyword evidence="12" id="KW-0594">Phospholipid biosynthesis</keyword>
<comment type="subcellular location">
    <subcellularLocation>
        <location evidence="2">Endomembrane system</location>
        <topology evidence="2">Multi-pass membrane protein</topology>
    </subcellularLocation>
</comment>
<evidence type="ECO:0000256" key="4">
    <source>
        <dbReference type="ARBA" id="ARBA00013174"/>
    </source>
</evidence>
<feature type="transmembrane region" description="Helical" evidence="17">
    <location>
        <begin position="174"/>
        <end position="194"/>
    </location>
</feature>
<dbReference type="InterPro" id="IPR000462">
    <property type="entry name" value="CDP-OH_P_trans"/>
</dbReference>
<evidence type="ECO:0000256" key="17">
    <source>
        <dbReference type="SAM" id="Phobius"/>
    </source>
</evidence>
<keyword evidence="6" id="KW-0444">Lipid biosynthesis</keyword>
<gene>
    <name evidence="18" type="primary">pssA</name>
    <name evidence="18" type="ORF">CRI93_00390</name>
</gene>
<dbReference type="InterPro" id="IPR048254">
    <property type="entry name" value="CDP_ALCOHOL_P_TRANSF_CS"/>
</dbReference>
<evidence type="ECO:0000256" key="8">
    <source>
        <dbReference type="ARBA" id="ARBA00022692"/>
    </source>
</evidence>
<keyword evidence="11 17" id="KW-0472">Membrane</keyword>
<keyword evidence="10" id="KW-0443">Lipid metabolism</keyword>
<evidence type="ECO:0000256" key="3">
    <source>
        <dbReference type="ARBA" id="ARBA00010441"/>
    </source>
</evidence>
<evidence type="ECO:0000256" key="10">
    <source>
        <dbReference type="ARBA" id="ARBA00023098"/>
    </source>
</evidence>
<sequence length="282" mass="30378">MRAPDSTFSAPPNASPDTASRRRAIRQRFKAYRAERRAARSERPPPRVAVPSFFTLMNLFCGFLALTQVWEGSFTMACWLIVLAGFFDLLDGMMARLTNAVSPFGVELDSLSDVVSFGIAPAFLVYVYSLSDLGPLGLIVAALPALCGAVRLARYNMSFDGEKKDHFEGLPIPVQAVTVIALILTAETASWGPALAEVRILIPTVIVLSALMVSSINFDAIPRPTVAYIRARPQKVLAYVLAGVLIVGLQAVGLLAVLSLYVLHGMGHAAYRLGKALTTPIS</sequence>
<protein>
    <recommendedName>
        <fullName evidence="5">CDP-diacylglycerol--serine O-phosphatidyltransferase</fullName>
        <ecNumber evidence="4">2.7.8.8</ecNumber>
    </recommendedName>
    <alternativeName>
        <fullName evidence="14">Phosphatidylserine synthase</fullName>
    </alternativeName>
</protein>
<feature type="compositionally biased region" description="Polar residues" evidence="16">
    <location>
        <begin position="1"/>
        <end position="18"/>
    </location>
</feature>
<evidence type="ECO:0000313" key="18">
    <source>
        <dbReference type="EMBL" id="PEN09224.1"/>
    </source>
</evidence>
<evidence type="ECO:0000256" key="13">
    <source>
        <dbReference type="ARBA" id="ARBA00023264"/>
    </source>
</evidence>
<feature type="transmembrane region" description="Helical" evidence="17">
    <location>
        <begin position="135"/>
        <end position="153"/>
    </location>
</feature>
<feature type="transmembrane region" description="Helical" evidence="17">
    <location>
        <begin position="239"/>
        <end position="263"/>
    </location>
</feature>
<evidence type="ECO:0000256" key="1">
    <source>
        <dbReference type="ARBA" id="ARBA00000287"/>
    </source>
</evidence>
<evidence type="ECO:0000256" key="6">
    <source>
        <dbReference type="ARBA" id="ARBA00022516"/>
    </source>
</evidence>
<evidence type="ECO:0000256" key="16">
    <source>
        <dbReference type="SAM" id="MobiDB-lite"/>
    </source>
</evidence>
<dbReference type="GO" id="GO:0003882">
    <property type="term" value="F:CDP-diacylglycerol-serine O-phosphatidyltransferase activity"/>
    <property type="evidence" value="ECO:0007669"/>
    <property type="project" value="UniProtKB-EC"/>
</dbReference>
<dbReference type="Pfam" id="PF01066">
    <property type="entry name" value="CDP-OH_P_transf"/>
    <property type="match status" value="1"/>
</dbReference>
<feature type="region of interest" description="Disordered" evidence="16">
    <location>
        <begin position="1"/>
        <end position="21"/>
    </location>
</feature>
<evidence type="ECO:0000256" key="14">
    <source>
        <dbReference type="ARBA" id="ARBA00032361"/>
    </source>
</evidence>
<dbReference type="NCBIfam" id="TIGR00473">
    <property type="entry name" value="pssA"/>
    <property type="match status" value="1"/>
</dbReference>
<feature type="transmembrane region" description="Helical" evidence="17">
    <location>
        <begin position="200"/>
        <end position="218"/>
    </location>
</feature>
<evidence type="ECO:0000256" key="5">
    <source>
        <dbReference type="ARBA" id="ARBA00017171"/>
    </source>
</evidence>